<evidence type="ECO:0008006" key="9">
    <source>
        <dbReference type="Google" id="ProtNLM"/>
    </source>
</evidence>
<dbReference type="GO" id="GO:0005576">
    <property type="term" value="C:extracellular region"/>
    <property type="evidence" value="ECO:0007669"/>
    <property type="project" value="UniProtKB-SubCell"/>
</dbReference>
<organism evidence="7 8">
    <name type="scientific">Lagenidium giganteum</name>
    <dbReference type="NCBI Taxonomy" id="4803"/>
    <lineage>
        <taxon>Eukaryota</taxon>
        <taxon>Sar</taxon>
        <taxon>Stramenopiles</taxon>
        <taxon>Oomycota</taxon>
        <taxon>Peronosporomycetes</taxon>
        <taxon>Pythiales</taxon>
        <taxon>Pythiaceae</taxon>
    </lineage>
</organism>
<evidence type="ECO:0000313" key="7">
    <source>
        <dbReference type="EMBL" id="DAZ98695.1"/>
    </source>
</evidence>
<reference evidence="7" key="1">
    <citation type="submission" date="2022-11" db="EMBL/GenBank/DDBJ databases">
        <authorList>
            <person name="Morgan W.R."/>
            <person name="Tartar A."/>
        </authorList>
    </citation>
    <scope>NUCLEOTIDE SEQUENCE</scope>
    <source>
        <strain evidence="7">ARSEF 373</strain>
    </source>
</reference>
<comment type="similarity">
    <text evidence="2">Belongs to the elicitin family.</text>
</comment>
<gene>
    <name evidence="7" type="ORF">N0F65_008821</name>
</gene>
<evidence type="ECO:0000256" key="2">
    <source>
        <dbReference type="ARBA" id="ARBA00009544"/>
    </source>
</evidence>
<feature type="signal peptide" evidence="6">
    <location>
        <begin position="1"/>
        <end position="18"/>
    </location>
</feature>
<proteinExistence type="inferred from homology"/>
<dbReference type="Gene3D" id="1.10.239.10">
    <property type="entry name" value="Elicitin domain"/>
    <property type="match status" value="2"/>
</dbReference>
<dbReference type="GO" id="GO:0052040">
    <property type="term" value="P:symbiont-mediated perturbation of host programmed cell death"/>
    <property type="evidence" value="ECO:0007669"/>
    <property type="project" value="UniProtKB-KW"/>
</dbReference>
<dbReference type="SUPFAM" id="SSF48647">
    <property type="entry name" value="Fungal elicitin"/>
    <property type="match status" value="2"/>
</dbReference>
<keyword evidence="4" id="KW-0928">Hypersensitive response elicitation</keyword>
<evidence type="ECO:0000256" key="4">
    <source>
        <dbReference type="ARBA" id="ARBA00022978"/>
    </source>
</evidence>
<evidence type="ECO:0000313" key="8">
    <source>
        <dbReference type="Proteomes" id="UP001146120"/>
    </source>
</evidence>
<keyword evidence="6" id="KW-0732">Signal</keyword>
<comment type="caution">
    <text evidence="7">The sequence shown here is derived from an EMBL/GenBank/DDBJ whole genome shotgun (WGS) entry which is preliminary data.</text>
</comment>
<dbReference type="Pfam" id="PF00964">
    <property type="entry name" value="Elicitin"/>
    <property type="match status" value="2"/>
</dbReference>
<dbReference type="AlphaFoldDB" id="A0AAV2YXE3"/>
<dbReference type="PRINTS" id="PR00948">
    <property type="entry name" value="ELICITIN"/>
</dbReference>
<dbReference type="InterPro" id="IPR036470">
    <property type="entry name" value="Elicitin_sf"/>
</dbReference>
<reference evidence="7" key="2">
    <citation type="journal article" date="2023" name="Microbiol Resour">
        <title>Decontamination and Annotation of the Draft Genome Sequence of the Oomycete Lagenidium giganteum ARSEF 373.</title>
        <authorList>
            <person name="Morgan W.R."/>
            <person name="Tartar A."/>
        </authorList>
    </citation>
    <scope>NUCLEOTIDE SEQUENCE</scope>
    <source>
        <strain evidence="7">ARSEF 373</strain>
    </source>
</reference>
<comment type="subcellular location">
    <subcellularLocation>
        <location evidence="1">Secreted</location>
    </subcellularLocation>
</comment>
<name>A0AAV2YXE3_9STRA</name>
<sequence>MKTTAVIVLAAVATVASAQQSLRTDVADVFAQKCNTADLIAQAYPLLMDPNYGTCQKDGKYTFYPFKGMPNEQQLKDMCASKACQALLKRIAAANLPDCDIEYDGKTYNVKNTVNEYTTAVIVLAAVATVASAQQSLRTDVADVFAQKCNTADLIAQAYPLLMDPNYGTCQKDGKYTFYPFKGMPNEQQLKDMCASKACQALLKRIAAANLPDCDIEYDGKTYNVKNTVNEYVQRCLPHA</sequence>
<evidence type="ECO:0000256" key="3">
    <source>
        <dbReference type="ARBA" id="ARBA00022525"/>
    </source>
</evidence>
<dbReference type="Proteomes" id="UP001146120">
    <property type="component" value="Unassembled WGS sequence"/>
</dbReference>
<dbReference type="SMART" id="SM01187">
    <property type="entry name" value="Elicitin"/>
    <property type="match status" value="2"/>
</dbReference>
<evidence type="ECO:0000256" key="5">
    <source>
        <dbReference type="ARBA" id="ARBA00023157"/>
    </source>
</evidence>
<accession>A0AAV2YXE3</accession>
<evidence type="ECO:0000256" key="1">
    <source>
        <dbReference type="ARBA" id="ARBA00004613"/>
    </source>
</evidence>
<protein>
    <recommendedName>
        <fullName evidence="9">Elicitin-like protein</fullName>
    </recommendedName>
</protein>
<keyword evidence="3" id="KW-0964">Secreted</keyword>
<evidence type="ECO:0000256" key="6">
    <source>
        <dbReference type="SAM" id="SignalP"/>
    </source>
</evidence>
<dbReference type="InterPro" id="IPR002200">
    <property type="entry name" value="Elicitin"/>
</dbReference>
<dbReference type="EMBL" id="DAKRPA010000100">
    <property type="protein sequence ID" value="DAZ98695.1"/>
    <property type="molecule type" value="Genomic_DNA"/>
</dbReference>
<keyword evidence="8" id="KW-1185">Reference proteome</keyword>
<keyword evidence="5" id="KW-1015">Disulfide bond</keyword>
<feature type="chain" id="PRO_5043662946" description="Elicitin-like protein" evidence="6">
    <location>
        <begin position="19"/>
        <end position="240"/>
    </location>
</feature>